<keyword evidence="1" id="KW-0732">Signal</keyword>
<dbReference type="EMBL" id="JXNT01000006">
    <property type="protein sequence ID" value="ODM18247.1"/>
    <property type="molecule type" value="Genomic_DNA"/>
</dbReference>
<evidence type="ECO:0000256" key="1">
    <source>
        <dbReference type="SAM" id="SignalP"/>
    </source>
</evidence>
<comment type="caution">
    <text evidence="2">The sequence shown here is derived from an EMBL/GenBank/DDBJ whole genome shotgun (WGS) entry which is preliminary data.</text>
</comment>
<sequence length="259" mass="29064">MWLFPLLLPINPVASELITINQSPYTEGIAHAELDKRISKLQCKAVAKALWAATTWEVAYIFTTETLNTITKICERHEHKQCALWVADVKDGFDLIFKVGTTFRVGTVVVDEYTAVMNNGRRSLPEDDFRSSLEDILKMDGYSFDSLESAALPSGGIKPRYNEPALTSRYIIGNWRQGENKAGRNFAIHRYEDGSGQLHLQAGDSGNATSSMRKRHDGAGVKISFKHENVAFSTFQCRSLQHYHSSIAKMAGTCRVWCR</sequence>
<reference evidence="2 3" key="1">
    <citation type="journal article" date="2016" name="BMC Genomics">
        <title>Comparative genomic and transcriptomic analyses of the Fuzhuan brick tea-fermentation fungus Aspergillus cristatus.</title>
        <authorList>
            <person name="Ge Y."/>
            <person name="Wang Y."/>
            <person name="Liu Y."/>
            <person name="Tan Y."/>
            <person name="Ren X."/>
            <person name="Zhang X."/>
            <person name="Hyde K.D."/>
            <person name="Liu Y."/>
            <person name="Liu Z."/>
        </authorList>
    </citation>
    <scope>NUCLEOTIDE SEQUENCE [LARGE SCALE GENOMIC DNA]</scope>
    <source>
        <strain evidence="2 3">GZAAS20.1005</strain>
    </source>
</reference>
<keyword evidence="3" id="KW-1185">Reference proteome</keyword>
<evidence type="ECO:0000313" key="3">
    <source>
        <dbReference type="Proteomes" id="UP000094569"/>
    </source>
</evidence>
<protein>
    <submittedName>
        <fullName evidence="2">Uncharacterized protein</fullName>
    </submittedName>
</protein>
<organism evidence="2 3">
    <name type="scientific">Aspergillus cristatus</name>
    <name type="common">Chinese Fuzhuan brick tea-fermentation fungus</name>
    <name type="synonym">Eurotium cristatum</name>
    <dbReference type="NCBI Taxonomy" id="573508"/>
    <lineage>
        <taxon>Eukaryota</taxon>
        <taxon>Fungi</taxon>
        <taxon>Dikarya</taxon>
        <taxon>Ascomycota</taxon>
        <taxon>Pezizomycotina</taxon>
        <taxon>Eurotiomycetes</taxon>
        <taxon>Eurotiomycetidae</taxon>
        <taxon>Eurotiales</taxon>
        <taxon>Aspergillaceae</taxon>
        <taxon>Aspergillus</taxon>
        <taxon>Aspergillus subgen. Aspergillus</taxon>
    </lineage>
</organism>
<evidence type="ECO:0000313" key="2">
    <source>
        <dbReference type="EMBL" id="ODM18247.1"/>
    </source>
</evidence>
<feature type="chain" id="PRO_5013289197" evidence="1">
    <location>
        <begin position="16"/>
        <end position="259"/>
    </location>
</feature>
<proteinExistence type="predicted"/>
<gene>
    <name evidence="2" type="ORF">SI65_06118</name>
</gene>
<accession>A0A1E3BBB2</accession>
<dbReference type="AlphaFoldDB" id="A0A1E3BBB2"/>
<dbReference type="Proteomes" id="UP000094569">
    <property type="component" value="Unassembled WGS sequence"/>
</dbReference>
<dbReference type="OrthoDB" id="4726568at2759"/>
<dbReference type="VEuPathDB" id="FungiDB:SI65_06118"/>
<feature type="signal peptide" evidence="1">
    <location>
        <begin position="1"/>
        <end position="15"/>
    </location>
</feature>
<name>A0A1E3BBB2_ASPCR</name>